<gene>
    <name evidence="1" type="ORF">EZS27_037982</name>
</gene>
<protein>
    <submittedName>
        <fullName evidence="1">Uncharacterized protein</fullName>
    </submittedName>
</protein>
<evidence type="ECO:0000313" key="1">
    <source>
        <dbReference type="EMBL" id="KAA6310772.1"/>
    </source>
</evidence>
<comment type="caution">
    <text evidence="1">The sequence shown here is derived from an EMBL/GenBank/DDBJ whole genome shotgun (WGS) entry which is preliminary data.</text>
</comment>
<proteinExistence type="predicted"/>
<dbReference type="EMBL" id="SNRY01007266">
    <property type="protein sequence ID" value="KAA6310772.1"/>
    <property type="molecule type" value="Genomic_DNA"/>
</dbReference>
<dbReference type="AlphaFoldDB" id="A0A5J4PNP5"/>
<reference evidence="1" key="1">
    <citation type="submission" date="2019-03" db="EMBL/GenBank/DDBJ databases">
        <title>Single cell metagenomics reveals metabolic interactions within the superorganism composed of flagellate Streblomastix strix and complex community of Bacteroidetes bacteria on its surface.</title>
        <authorList>
            <person name="Treitli S.C."/>
            <person name="Kolisko M."/>
            <person name="Husnik F."/>
            <person name="Keeling P."/>
            <person name="Hampl V."/>
        </authorList>
    </citation>
    <scope>NUCLEOTIDE SEQUENCE</scope>
    <source>
        <strain evidence="1">STM</strain>
    </source>
</reference>
<sequence length="271" mass="30168">SADIGYYIMVSVSPKHLRCHPGEAQTAITSSPVAKKDIVEKNFYTDFQNFPTTYQPEIIPGFWTVDAYKPMDTQTYDWEAIPTNGWFYGSATDGARGTGLLQASKGARLLYTPIHENYDNMSVSINVDPCKTAGQGFGSATGQYMDIYIKFDTQTLTGYALRIIRTTKFDRAVDFVLMKYENGTTTEICEPVSATCYRTDCTITLTVKGNQLTAHAETRTKLTEPFQPSLRAVVDLQTEIETNKYGGTGVQHTGSVGANATMLHWIKIKWE</sequence>
<organism evidence="1">
    <name type="scientific">termite gut metagenome</name>
    <dbReference type="NCBI Taxonomy" id="433724"/>
    <lineage>
        <taxon>unclassified sequences</taxon>
        <taxon>metagenomes</taxon>
        <taxon>organismal metagenomes</taxon>
    </lineage>
</organism>
<feature type="non-terminal residue" evidence="1">
    <location>
        <position position="1"/>
    </location>
</feature>
<accession>A0A5J4PNP5</accession>
<name>A0A5J4PNP5_9ZZZZ</name>